<evidence type="ECO:0000256" key="2">
    <source>
        <dbReference type="ARBA" id="ARBA00022475"/>
    </source>
</evidence>
<evidence type="ECO:0000256" key="19">
    <source>
        <dbReference type="SAM" id="SignalP"/>
    </source>
</evidence>
<feature type="chain" id="PRO_5002796682" description="Gamma-aminobutyric acid type B receptor subunit 2" evidence="19">
    <location>
        <begin position="30"/>
        <end position="430"/>
    </location>
</feature>
<dbReference type="FunFam" id="3.40.50.2300:FF:000072">
    <property type="entry name" value="Gamma-aminobutyric acid type B receptor subunit 2"/>
    <property type="match status" value="1"/>
</dbReference>
<reference evidence="21 22" key="1">
    <citation type="journal article" date="2008" name="Nature">
        <title>The Trichoplax genome and the nature of placozoans.</title>
        <authorList>
            <person name="Srivastava M."/>
            <person name="Begovic E."/>
            <person name="Chapman J."/>
            <person name="Putnam N.H."/>
            <person name="Hellsten U."/>
            <person name="Kawashima T."/>
            <person name="Kuo A."/>
            <person name="Mitros T."/>
            <person name="Salamov A."/>
            <person name="Carpenter M.L."/>
            <person name="Signorovitch A.Y."/>
            <person name="Moreno M.A."/>
            <person name="Kamm K."/>
            <person name="Grimwood J."/>
            <person name="Schmutz J."/>
            <person name="Shapiro H."/>
            <person name="Grigoriev I.V."/>
            <person name="Buss L.W."/>
            <person name="Schierwater B."/>
            <person name="Dellaporta S.L."/>
            <person name="Rokhsar D.S."/>
        </authorList>
    </citation>
    <scope>NUCLEOTIDE SEQUENCE [LARGE SCALE GENOMIC DNA]</scope>
    <source>
        <strain evidence="21 22">Grell-BS-1999</strain>
    </source>
</reference>
<gene>
    <name evidence="21" type="ORF">TRIADDRAFT_52580</name>
</gene>
<evidence type="ECO:0000259" key="20">
    <source>
        <dbReference type="Pfam" id="PF01094"/>
    </source>
</evidence>
<dbReference type="CDD" id="cd06366">
    <property type="entry name" value="PBP1_GABAb_receptor"/>
    <property type="match status" value="1"/>
</dbReference>
<feature type="signal peptide" evidence="19">
    <location>
        <begin position="1"/>
        <end position="29"/>
    </location>
</feature>
<evidence type="ECO:0000256" key="18">
    <source>
        <dbReference type="ARBA" id="ARBA00083903"/>
    </source>
</evidence>
<dbReference type="eggNOG" id="KOG1055">
    <property type="taxonomic scope" value="Eukaryota"/>
</dbReference>
<feature type="domain" description="Receptor ligand binding region" evidence="20">
    <location>
        <begin position="63"/>
        <end position="399"/>
    </location>
</feature>
<dbReference type="PANTHER" id="PTHR10519">
    <property type="entry name" value="GABA-B RECEPTOR"/>
    <property type="match status" value="1"/>
</dbReference>
<evidence type="ECO:0000313" key="22">
    <source>
        <dbReference type="Proteomes" id="UP000009022"/>
    </source>
</evidence>
<comment type="subcellular location">
    <subcellularLocation>
        <location evidence="16">Postsynaptic cell membrane</location>
        <topology evidence="16">Multi-pass membrane protein</topology>
    </subcellularLocation>
</comment>
<evidence type="ECO:0000256" key="14">
    <source>
        <dbReference type="ARBA" id="ARBA00023224"/>
    </source>
</evidence>
<evidence type="ECO:0000256" key="10">
    <source>
        <dbReference type="ARBA" id="ARBA00023136"/>
    </source>
</evidence>
<keyword evidence="11" id="KW-1015">Disulfide bond</keyword>
<dbReference type="KEGG" id="tad:TRIADDRAFT_52580"/>
<keyword evidence="7" id="KW-0770">Synapse</keyword>
<keyword evidence="13" id="KW-0325">Glycoprotein</keyword>
<keyword evidence="22" id="KW-1185">Reference proteome</keyword>
<dbReference type="GO" id="GO:0045211">
    <property type="term" value="C:postsynaptic membrane"/>
    <property type="evidence" value="ECO:0007669"/>
    <property type="project" value="UniProtKB-SubCell"/>
</dbReference>
<dbReference type="GO" id="GO:0004965">
    <property type="term" value="F:G protein-coupled GABA receptor activity"/>
    <property type="evidence" value="ECO:0007669"/>
    <property type="project" value="InterPro"/>
</dbReference>
<keyword evidence="6" id="KW-1133">Transmembrane helix</keyword>
<evidence type="ECO:0000256" key="13">
    <source>
        <dbReference type="ARBA" id="ARBA00023180"/>
    </source>
</evidence>
<proteinExistence type="inferred from homology"/>
<keyword evidence="12" id="KW-0675">Receptor</keyword>
<organism evidence="21 22">
    <name type="scientific">Trichoplax adhaerens</name>
    <name type="common">Trichoplax reptans</name>
    <dbReference type="NCBI Taxonomy" id="10228"/>
    <lineage>
        <taxon>Eukaryota</taxon>
        <taxon>Metazoa</taxon>
        <taxon>Placozoa</taxon>
        <taxon>Uniplacotomia</taxon>
        <taxon>Trichoplacea</taxon>
        <taxon>Trichoplacidae</taxon>
        <taxon>Trichoplax</taxon>
    </lineage>
</organism>
<evidence type="ECO:0000256" key="5">
    <source>
        <dbReference type="ARBA" id="ARBA00022729"/>
    </source>
</evidence>
<keyword evidence="10" id="KW-0472">Membrane</keyword>
<accession>B3RJ59</accession>
<protein>
    <recommendedName>
        <fullName evidence="17">Gamma-aminobutyric acid type B receptor subunit 2</fullName>
    </recommendedName>
    <alternativeName>
        <fullName evidence="18">G-protein coupled receptor 51</fullName>
    </alternativeName>
</protein>
<dbReference type="PhylomeDB" id="B3RJ59"/>
<comment type="similarity">
    <text evidence="1">Belongs to the G-protein coupled receptor 3 family. GABA-B receptor subfamily.</text>
</comment>
<evidence type="ECO:0000256" key="15">
    <source>
        <dbReference type="ARBA" id="ARBA00023257"/>
    </source>
</evidence>
<evidence type="ECO:0000256" key="7">
    <source>
        <dbReference type="ARBA" id="ARBA00023018"/>
    </source>
</evidence>
<dbReference type="InterPro" id="IPR001828">
    <property type="entry name" value="ANF_lig-bd_rcpt"/>
</dbReference>
<name>B3RJ59_TRIAD</name>
<evidence type="ECO:0000256" key="12">
    <source>
        <dbReference type="ARBA" id="ARBA00023170"/>
    </source>
</evidence>
<keyword evidence="9" id="KW-0175">Coiled coil</keyword>
<dbReference type="Gene3D" id="3.40.50.2300">
    <property type="match status" value="2"/>
</dbReference>
<evidence type="ECO:0000256" key="1">
    <source>
        <dbReference type="ARBA" id="ARBA00008991"/>
    </source>
</evidence>
<dbReference type="GeneID" id="6749486"/>
<keyword evidence="2" id="KW-1003">Cell membrane</keyword>
<dbReference type="PRINTS" id="PR01176">
    <property type="entry name" value="GABABRECEPTR"/>
</dbReference>
<evidence type="ECO:0000256" key="11">
    <source>
        <dbReference type="ARBA" id="ARBA00023157"/>
    </source>
</evidence>
<evidence type="ECO:0000313" key="21">
    <source>
        <dbReference type="EMBL" id="EDV29069.1"/>
    </source>
</evidence>
<evidence type="ECO:0000256" key="16">
    <source>
        <dbReference type="ARBA" id="ARBA00034104"/>
    </source>
</evidence>
<dbReference type="HOGENOM" id="CLU_638322_0_0_1"/>
<dbReference type="RefSeq" id="XP_002108271.1">
    <property type="nucleotide sequence ID" value="XM_002108235.1"/>
</dbReference>
<evidence type="ECO:0000256" key="17">
    <source>
        <dbReference type="ARBA" id="ARBA00073785"/>
    </source>
</evidence>
<dbReference type="InterPro" id="IPR028082">
    <property type="entry name" value="Peripla_BP_I"/>
</dbReference>
<dbReference type="FunFam" id="3.40.50.2300:FF:000063">
    <property type="entry name" value="Gamma-aminobutyric acid type B receptor subunit"/>
    <property type="match status" value="1"/>
</dbReference>
<sequence length="430" mass="48501">MSLRQGCHGLLTVLLLNFILIMLFSMSASRSENSSKNGKKTITITGLIPLTVREGQWNAMGALPAIKMAVQDINESPNILKNYNVNLQWGDTQASSSHALSYFLNTTRWKHKTQILISGGYSEVIASLAMVIPSFNLLQVSFASVSSDLSDSEKYHNFFRTCPDITHLTRPILPVLAHYNWTSVAILHTVSVTFNRGVEILRHDLGKAGIKVLADEEFTYLSNLKRELKSILDSKAHIIIALIHEADAVKAFCQAFHLGLYGREYVWFVTSWITENFWTNSINDASINCTSEQIKEAAQNYLIVDFVEIEYNNITAVSGMTPYQFQQRYIDLAEKKQIEKNQYVGFAYDAIWAIGLCLDNVIRELAAENKSLDDFRYSDSFVGRTILKEMRKVKFQGISILLFGQGFKILNNSDQEPPGVNLFRQLQGVA</sequence>
<dbReference type="OrthoDB" id="2150267at2759"/>
<evidence type="ECO:0000256" key="8">
    <source>
        <dbReference type="ARBA" id="ARBA00023040"/>
    </source>
</evidence>
<dbReference type="OMA" id="ICACRAS"/>
<keyword evidence="15" id="KW-0628">Postsynaptic cell membrane</keyword>
<dbReference type="Pfam" id="PF01094">
    <property type="entry name" value="ANF_receptor"/>
    <property type="match status" value="1"/>
</dbReference>
<keyword evidence="4" id="KW-0812">Transmembrane</keyword>
<keyword evidence="3" id="KW-0597">Phosphoprotein</keyword>
<keyword evidence="14" id="KW-0807">Transducer</keyword>
<dbReference type="PANTHER" id="PTHR10519:SF20">
    <property type="entry name" value="G-PROTEIN COUPLED RECEPTOR 156-RELATED"/>
    <property type="match status" value="1"/>
</dbReference>
<keyword evidence="8" id="KW-0297">G-protein coupled receptor</keyword>
<keyword evidence="5 19" id="KW-0732">Signal</keyword>
<dbReference type="SUPFAM" id="SSF53822">
    <property type="entry name" value="Periplasmic binding protein-like I"/>
    <property type="match status" value="1"/>
</dbReference>
<evidence type="ECO:0000256" key="4">
    <source>
        <dbReference type="ARBA" id="ARBA00022692"/>
    </source>
</evidence>
<dbReference type="InterPro" id="IPR002455">
    <property type="entry name" value="GPCR3_GABA-B"/>
</dbReference>
<evidence type="ECO:0000256" key="3">
    <source>
        <dbReference type="ARBA" id="ARBA00022553"/>
    </source>
</evidence>
<dbReference type="AlphaFoldDB" id="B3RJ59"/>
<dbReference type="Proteomes" id="UP000009022">
    <property type="component" value="Unassembled WGS sequence"/>
</dbReference>
<dbReference type="STRING" id="10228.B3RJ59"/>
<evidence type="ECO:0000256" key="6">
    <source>
        <dbReference type="ARBA" id="ARBA00022989"/>
    </source>
</evidence>
<dbReference type="EMBL" id="DS985241">
    <property type="protein sequence ID" value="EDV29069.1"/>
    <property type="molecule type" value="Genomic_DNA"/>
</dbReference>
<dbReference type="InParanoid" id="B3RJ59"/>
<dbReference type="CTD" id="6749486"/>
<evidence type="ECO:0000256" key="9">
    <source>
        <dbReference type="ARBA" id="ARBA00023054"/>
    </source>
</evidence>